<comment type="PTM">
    <text evidence="7">Methylated by PrmB.</text>
</comment>
<evidence type="ECO:0000256" key="8">
    <source>
        <dbReference type="RuleBase" id="RU003905"/>
    </source>
</evidence>
<dbReference type="FunFam" id="2.40.30.10:FF:000004">
    <property type="entry name" value="50S ribosomal protein L3"/>
    <property type="match status" value="1"/>
</dbReference>
<evidence type="ECO:0000256" key="4">
    <source>
        <dbReference type="ARBA" id="ARBA00022980"/>
    </source>
</evidence>
<evidence type="ECO:0000256" key="9">
    <source>
        <dbReference type="RuleBase" id="RU003906"/>
    </source>
</evidence>
<evidence type="ECO:0000256" key="6">
    <source>
        <dbReference type="ARBA" id="ARBA00035243"/>
    </source>
</evidence>
<dbReference type="GO" id="GO:0003735">
    <property type="term" value="F:structural constituent of ribosome"/>
    <property type="evidence" value="ECO:0007669"/>
    <property type="project" value="UniProtKB-UniRule"/>
</dbReference>
<dbReference type="GO" id="GO:0022625">
    <property type="term" value="C:cytosolic large ribosomal subunit"/>
    <property type="evidence" value="ECO:0007669"/>
    <property type="project" value="TreeGrafter"/>
</dbReference>
<dbReference type="NCBIfam" id="TIGR03625">
    <property type="entry name" value="L3_bact"/>
    <property type="match status" value="1"/>
</dbReference>
<name>A0AA49FJM1_9PROT</name>
<dbReference type="InterPro" id="IPR009000">
    <property type="entry name" value="Transl_B-barrel_sf"/>
</dbReference>
<evidence type="ECO:0000313" key="10">
    <source>
        <dbReference type="EMBL" id="WIM05321.1"/>
    </source>
</evidence>
<comment type="subunit">
    <text evidence="7 9">Part of the 50S ribosomal subunit. Forms a cluster with proteins L14 and L19.</text>
</comment>
<accession>A0AA49FJM1</accession>
<dbReference type="FunFam" id="3.30.160.810:FF:000001">
    <property type="entry name" value="50S ribosomal protein L3"/>
    <property type="match status" value="1"/>
</dbReference>
<sequence>MSLGLVGRKVGMTRVFAEDGTTVPVTVLDVSNNRVTQIKTPDVDGYAAVQVVFGKRRASRVSKPAAGHLAKAGVEAGQVLREFRVDRDQLAGFKAGDVISVTIFQPGQKVDVSGTSIGKGFAGSIRRHNFSSNRASHGNSVSHNAPGSIGMAQDPGRVFPGKRMAGHLGDVACTTQNLEVVRVDEARQLLLVKGAVPGARGGDVVVHPAVKAAAVVTSGN</sequence>
<dbReference type="PROSITE" id="PS00474">
    <property type="entry name" value="RIBOSOMAL_L3"/>
    <property type="match status" value="1"/>
</dbReference>
<evidence type="ECO:0000256" key="3">
    <source>
        <dbReference type="ARBA" id="ARBA00022884"/>
    </source>
</evidence>
<comment type="similarity">
    <text evidence="1 7 8">Belongs to the universal ribosomal protein uL3 family.</text>
</comment>
<dbReference type="EMBL" id="CP107246">
    <property type="protein sequence ID" value="WIM05321.1"/>
    <property type="molecule type" value="Genomic_DNA"/>
</dbReference>
<keyword evidence="5 7" id="KW-0687">Ribonucleoprotein</keyword>
<dbReference type="GO" id="GO:0006412">
    <property type="term" value="P:translation"/>
    <property type="evidence" value="ECO:0007669"/>
    <property type="project" value="UniProtKB-UniRule"/>
</dbReference>
<dbReference type="PANTHER" id="PTHR11229">
    <property type="entry name" value="50S RIBOSOMAL PROTEIN L3"/>
    <property type="match status" value="1"/>
</dbReference>
<evidence type="ECO:0000256" key="1">
    <source>
        <dbReference type="ARBA" id="ARBA00006540"/>
    </source>
</evidence>
<evidence type="ECO:0000256" key="7">
    <source>
        <dbReference type="HAMAP-Rule" id="MF_01325"/>
    </source>
</evidence>
<dbReference type="SUPFAM" id="SSF50447">
    <property type="entry name" value="Translation proteins"/>
    <property type="match status" value="1"/>
</dbReference>
<dbReference type="KEGG" id="npv:OHM77_11615"/>
<keyword evidence="7" id="KW-0488">Methylation</keyword>
<proteinExistence type="inferred from homology"/>
<dbReference type="HAMAP" id="MF_01325_B">
    <property type="entry name" value="Ribosomal_uL3_B"/>
    <property type="match status" value="1"/>
</dbReference>
<dbReference type="Pfam" id="PF00297">
    <property type="entry name" value="Ribosomal_L3"/>
    <property type="match status" value="1"/>
</dbReference>
<comment type="function">
    <text evidence="7 9">One of the primary rRNA binding proteins, it binds directly near the 3'-end of the 23S rRNA, where it nucleates assembly of the 50S subunit.</text>
</comment>
<dbReference type="Gene3D" id="3.30.160.810">
    <property type="match status" value="1"/>
</dbReference>
<gene>
    <name evidence="7 10" type="primary">rplC</name>
    <name evidence="10" type="ORF">OHM77_11615</name>
</gene>
<evidence type="ECO:0000256" key="5">
    <source>
        <dbReference type="ARBA" id="ARBA00023274"/>
    </source>
</evidence>
<keyword evidence="3 7" id="KW-0694">RNA-binding</keyword>
<organism evidence="10">
    <name type="scientific">Candidatus Nitricoxidivorans perseverans</name>
    <dbReference type="NCBI Taxonomy" id="2975601"/>
    <lineage>
        <taxon>Bacteria</taxon>
        <taxon>Pseudomonadati</taxon>
        <taxon>Pseudomonadota</taxon>
        <taxon>Betaproteobacteria</taxon>
        <taxon>Nitrosomonadales</taxon>
        <taxon>Sterolibacteriaceae</taxon>
        <taxon>Candidatus Nitricoxidivorans</taxon>
    </lineage>
</organism>
<feature type="modified residue" description="N5-methylglutamine" evidence="7">
    <location>
        <position position="153"/>
    </location>
</feature>
<dbReference type="InterPro" id="IPR019926">
    <property type="entry name" value="Ribosomal_uL3_CS"/>
</dbReference>
<protein>
    <recommendedName>
        <fullName evidence="6 7">Large ribosomal subunit protein uL3</fullName>
    </recommendedName>
</protein>
<dbReference type="InterPro" id="IPR019927">
    <property type="entry name" value="Ribosomal_uL3_bac/org-type"/>
</dbReference>
<dbReference type="AlphaFoldDB" id="A0AA49FJM1"/>
<dbReference type="Gene3D" id="2.40.30.10">
    <property type="entry name" value="Translation factors"/>
    <property type="match status" value="1"/>
</dbReference>
<keyword evidence="4 7" id="KW-0689">Ribosomal protein</keyword>
<dbReference type="PANTHER" id="PTHR11229:SF16">
    <property type="entry name" value="LARGE RIBOSOMAL SUBUNIT PROTEIN UL3C"/>
    <property type="match status" value="1"/>
</dbReference>
<dbReference type="Proteomes" id="UP001234916">
    <property type="component" value="Chromosome"/>
</dbReference>
<keyword evidence="2 7" id="KW-0699">rRNA-binding</keyword>
<dbReference type="InterPro" id="IPR000597">
    <property type="entry name" value="Ribosomal_uL3"/>
</dbReference>
<reference evidence="10" key="1">
    <citation type="journal article" date="2023" name="Nat. Microbiol.">
        <title>Enrichment and characterization of a nitric oxide-reducing microbial community in a continuous bioreactor.</title>
        <authorList>
            <person name="Garrido-Amador P."/>
            <person name="Stortenbeker N."/>
            <person name="Wessels H.J.C.T."/>
            <person name="Speth D.R."/>
            <person name="Garcia-Heredia I."/>
            <person name="Kartal B."/>
        </authorList>
    </citation>
    <scope>NUCLEOTIDE SEQUENCE</scope>
    <source>
        <strain evidence="10">MAG1</strain>
    </source>
</reference>
<dbReference type="GO" id="GO:0019843">
    <property type="term" value="F:rRNA binding"/>
    <property type="evidence" value="ECO:0007669"/>
    <property type="project" value="UniProtKB-UniRule"/>
</dbReference>
<evidence type="ECO:0000256" key="2">
    <source>
        <dbReference type="ARBA" id="ARBA00022730"/>
    </source>
</evidence>